<accession>A0ABR3MV79</accession>
<comment type="caution">
    <text evidence="1">The sequence shown here is derived from an EMBL/GenBank/DDBJ whole genome shotgun (WGS) entry which is preliminary data.</text>
</comment>
<sequence>MYRCVLNLALQGINTSHPSSFGMERDTQRRNGIKYNASSFTSHPNHCYQVRLLHSLGDLRLCSALEKWVLYIQEPLKVEEVLKRKAVEANPVALHMRFSPQIALFHHPTRPRRTRRERKQRKVQKAKVFLPEHVIGRYKKVLRYLVKGATKTEAYHKCGVDGKTIVDACAIAELEACDITAYNKLRATFQKGQKLSDFAVRC</sequence>
<dbReference type="EMBL" id="JAYMGO010000009">
    <property type="protein sequence ID" value="KAL1268507.1"/>
    <property type="molecule type" value="Genomic_DNA"/>
</dbReference>
<dbReference type="InterPro" id="IPR031591">
    <property type="entry name" value="CCDC106"/>
</dbReference>
<keyword evidence="2" id="KW-1185">Reference proteome</keyword>
<dbReference type="Pfam" id="PF15794">
    <property type="entry name" value="CCDC106"/>
    <property type="match status" value="1"/>
</dbReference>
<organism evidence="1 2">
    <name type="scientific">Cirrhinus molitorella</name>
    <name type="common">mud carp</name>
    <dbReference type="NCBI Taxonomy" id="172907"/>
    <lineage>
        <taxon>Eukaryota</taxon>
        <taxon>Metazoa</taxon>
        <taxon>Chordata</taxon>
        <taxon>Craniata</taxon>
        <taxon>Vertebrata</taxon>
        <taxon>Euteleostomi</taxon>
        <taxon>Actinopterygii</taxon>
        <taxon>Neopterygii</taxon>
        <taxon>Teleostei</taxon>
        <taxon>Ostariophysi</taxon>
        <taxon>Cypriniformes</taxon>
        <taxon>Cyprinidae</taxon>
        <taxon>Labeoninae</taxon>
        <taxon>Labeonini</taxon>
        <taxon>Cirrhinus</taxon>
    </lineage>
</organism>
<evidence type="ECO:0000313" key="2">
    <source>
        <dbReference type="Proteomes" id="UP001558613"/>
    </source>
</evidence>
<proteinExistence type="predicted"/>
<dbReference type="PANTHER" id="PTHR16477">
    <property type="entry name" value="COILED-COIL DOMAIN-CONTAINING PROTEIN 106"/>
    <property type="match status" value="1"/>
</dbReference>
<name>A0ABR3MV79_9TELE</name>
<reference evidence="1 2" key="1">
    <citation type="submission" date="2023-09" db="EMBL/GenBank/DDBJ databases">
        <authorList>
            <person name="Wang M."/>
        </authorList>
    </citation>
    <scope>NUCLEOTIDE SEQUENCE [LARGE SCALE GENOMIC DNA]</scope>
    <source>
        <strain evidence="1">GT-2023</strain>
        <tissue evidence="1">Liver</tissue>
    </source>
</reference>
<dbReference type="Proteomes" id="UP001558613">
    <property type="component" value="Unassembled WGS sequence"/>
</dbReference>
<protein>
    <submittedName>
        <fullName evidence="1">Uncharacterized protein</fullName>
    </submittedName>
</protein>
<evidence type="ECO:0000313" key="1">
    <source>
        <dbReference type="EMBL" id="KAL1268507.1"/>
    </source>
</evidence>
<gene>
    <name evidence="1" type="ORF">QQF64_033870</name>
</gene>
<dbReference type="PANTHER" id="PTHR16477:SF5">
    <property type="entry name" value="COILED-COIL DOMAIN-CONTAINING PROTEIN 106-RELATED"/>
    <property type="match status" value="1"/>
</dbReference>